<dbReference type="InterPro" id="IPR036162">
    <property type="entry name" value="Resolvase-like_N_sf"/>
</dbReference>
<dbReference type="Proteomes" id="UP000681594">
    <property type="component" value="Unassembled WGS sequence"/>
</dbReference>
<dbReference type="InterPro" id="IPR050639">
    <property type="entry name" value="SSR_resolvase"/>
</dbReference>
<dbReference type="PROSITE" id="PS51736">
    <property type="entry name" value="RECOMBINASES_3"/>
    <property type="match status" value="1"/>
</dbReference>
<evidence type="ECO:0000256" key="2">
    <source>
        <dbReference type="ARBA" id="ARBA00023172"/>
    </source>
</evidence>
<dbReference type="Pfam" id="PF00239">
    <property type="entry name" value="Resolvase"/>
    <property type="match status" value="1"/>
</dbReference>
<comment type="caution">
    <text evidence="4">The sequence shown here is derived from an EMBL/GenBank/DDBJ whole genome shotgun (WGS) entry which is preliminary data.</text>
</comment>
<dbReference type="PANTHER" id="PTHR30461">
    <property type="entry name" value="DNA-INVERTASE FROM LAMBDOID PROPHAGE"/>
    <property type="match status" value="1"/>
</dbReference>
<protein>
    <submittedName>
        <fullName evidence="4">Recombinase family protein</fullName>
    </submittedName>
</protein>
<evidence type="ECO:0000313" key="4">
    <source>
        <dbReference type="EMBL" id="MBP0447534.1"/>
    </source>
</evidence>
<gene>
    <name evidence="4" type="ORF">J8J14_22495</name>
</gene>
<dbReference type="CDD" id="cd00338">
    <property type="entry name" value="Ser_Recombinase"/>
    <property type="match status" value="1"/>
</dbReference>
<sequence length="229" mass="24608">MSPAIAYFRVSTERQGRSGLGLYAQMERCAAFAAGNGMTIVEEFTEVETGKGSDALERRPQLTAALAAARRLRCPVLVAKLDRLSRDVHFIAGLMVQRVPFMVAELGPDVDPFMLHIYAALAEKERRMISERTRAALAARKRAGAVLGNRTNLAEAQAVGAARTAEAAQRFAENVAPIIHQVRASGVTSFRGIAAALNARGIRTARNGRWAATQVSAVLARVAKAPART</sequence>
<dbReference type="Pfam" id="PF07508">
    <property type="entry name" value="Recombinase"/>
    <property type="match status" value="1"/>
</dbReference>
<proteinExistence type="predicted"/>
<dbReference type="SUPFAM" id="SSF53041">
    <property type="entry name" value="Resolvase-like"/>
    <property type="match status" value="1"/>
</dbReference>
<evidence type="ECO:0000256" key="1">
    <source>
        <dbReference type="ARBA" id="ARBA00023125"/>
    </source>
</evidence>
<name>A0ABS4AMS1_9PROT</name>
<dbReference type="InterPro" id="IPR011109">
    <property type="entry name" value="DNA_bind_recombinase_dom"/>
</dbReference>
<keyword evidence="2" id="KW-0233">DNA recombination</keyword>
<keyword evidence="1" id="KW-0238">DNA-binding</keyword>
<dbReference type="EMBL" id="JAGIZB010000040">
    <property type="protein sequence ID" value="MBP0447534.1"/>
    <property type="molecule type" value="Genomic_DNA"/>
</dbReference>
<accession>A0ABS4AMS1</accession>
<dbReference type="SMART" id="SM00857">
    <property type="entry name" value="Resolvase"/>
    <property type="match status" value="1"/>
</dbReference>
<reference evidence="4 5" key="1">
    <citation type="submission" date="2021-03" db="EMBL/GenBank/DDBJ databases">
        <authorList>
            <person name="So Y."/>
        </authorList>
    </citation>
    <scope>NUCLEOTIDE SEQUENCE [LARGE SCALE GENOMIC DNA]</scope>
    <source>
        <strain evidence="4 5">SSH11</strain>
    </source>
</reference>
<organism evidence="4 5">
    <name type="scientific">Pararoseomonas baculiformis</name>
    <dbReference type="NCBI Taxonomy" id="2820812"/>
    <lineage>
        <taxon>Bacteria</taxon>
        <taxon>Pseudomonadati</taxon>
        <taxon>Pseudomonadota</taxon>
        <taxon>Alphaproteobacteria</taxon>
        <taxon>Acetobacterales</taxon>
        <taxon>Acetobacteraceae</taxon>
        <taxon>Pararoseomonas</taxon>
    </lineage>
</organism>
<evidence type="ECO:0000259" key="3">
    <source>
        <dbReference type="PROSITE" id="PS51736"/>
    </source>
</evidence>
<dbReference type="InterPro" id="IPR006119">
    <property type="entry name" value="Resolv_N"/>
</dbReference>
<dbReference type="RefSeq" id="WP_209381802.1">
    <property type="nucleotide sequence ID" value="NZ_JAGIZB010000040.1"/>
</dbReference>
<dbReference type="PANTHER" id="PTHR30461:SF2">
    <property type="entry name" value="SERINE RECOMBINASE PINE-RELATED"/>
    <property type="match status" value="1"/>
</dbReference>
<dbReference type="Gene3D" id="3.40.50.1390">
    <property type="entry name" value="Resolvase, N-terminal catalytic domain"/>
    <property type="match status" value="1"/>
</dbReference>
<keyword evidence="5" id="KW-1185">Reference proteome</keyword>
<feature type="domain" description="Resolvase/invertase-type recombinase catalytic" evidence="3">
    <location>
        <begin position="3"/>
        <end position="144"/>
    </location>
</feature>
<evidence type="ECO:0000313" key="5">
    <source>
        <dbReference type="Proteomes" id="UP000681594"/>
    </source>
</evidence>